<dbReference type="InterPro" id="IPR018376">
    <property type="entry name" value="Enoyl-CoA_hyd/isom_CS"/>
</dbReference>
<dbReference type="InterPro" id="IPR001753">
    <property type="entry name" value="Enoyl-CoA_hydra/iso"/>
</dbReference>
<comment type="catalytic activity">
    <reaction evidence="6">
        <text>a (3S)-3-hydroxyacyl-CoA = a (2E)-enoyl-CoA + H2O</text>
        <dbReference type="Rhea" id="RHEA:16105"/>
        <dbReference type="ChEBI" id="CHEBI:15377"/>
        <dbReference type="ChEBI" id="CHEBI:57318"/>
        <dbReference type="ChEBI" id="CHEBI:58856"/>
        <dbReference type="EC" id="4.2.1.17"/>
    </reaction>
</comment>
<evidence type="ECO:0000256" key="4">
    <source>
        <dbReference type="ARBA" id="ARBA00023098"/>
    </source>
</evidence>
<evidence type="ECO:0000256" key="5">
    <source>
        <dbReference type="ARBA" id="ARBA00023239"/>
    </source>
</evidence>
<dbReference type="EMBL" id="CP064955">
    <property type="protein sequence ID" value="QPK84357.1"/>
    <property type="molecule type" value="Genomic_DNA"/>
</dbReference>
<reference evidence="10 11" key="1">
    <citation type="submission" date="2020-11" db="EMBL/GenBank/DDBJ databases">
        <title>Corynebacterium sp. MC1420.</title>
        <authorList>
            <person name="Zhou J."/>
        </authorList>
    </citation>
    <scope>NUCLEOTIDE SEQUENCE [LARGE SCALE GENOMIC DNA]</scope>
    <source>
        <strain evidence="10 11">MC1420</strain>
    </source>
</reference>
<name>A0A7T0PGS8_9CORY</name>
<dbReference type="Pfam" id="PF00378">
    <property type="entry name" value="ECH_1"/>
    <property type="match status" value="1"/>
</dbReference>
<proteinExistence type="inferred from homology"/>
<dbReference type="PANTHER" id="PTHR11941:SF169">
    <property type="entry name" value="(7AS)-7A-METHYL-1,5-DIOXO-2,3,5,6,7,7A-HEXAHYDRO-1H-INDENE-CARBOXYL-COA HYDROLASE"/>
    <property type="match status" value="1"/>
</dbReference>
<dbReference type="SUPFAM" id="SSF52096">
    <property type="entry name" value="ClpP/crotonase"/>
    <property type="match status" value="1"/>
</dbReference>
<protein>
    <submittedName>
        <fullName evidence="10">Enoyl-CoA hydratase/isomerase family protein</fullName>
    </submittedName>
</protein>
<organism evidence="10 11">
    <name type="scientific">Corynebacterium qintianiae</name>
    <dbReference type="NCBI Taxonomy" id="2709392"/>
    <lineage>
        <taxon>Bacteria</taxon>
        <taxon>Bacillati</taxon>
        <taxon>Actinomycetota</taxon>
        <taxon>Actinomycetes</taxon>
        <taxon>Mycobacteriales</taxon>
        <taxon>Corynebacteriaceae</taxon>
        <taxon>Corynebacterium</taxon>
    </lineage>
</organism>
<keyword evidence="11" id="KW-1185">Reference proteome</keyword>
<evidence type="ECO:0000256" key="3">
    <source>
        <dbReference type="ARBA" id="ARBA00022832"/>
    </source>
</evidence>
<keyword evidence="4" id="KW-0443">Lipid metabolism</keyword>
<dbReference type="KEGG" id="cqn:G7Y29_09300"/>
<dbReference type="PANTHER" id="PTHR11941">
    <property type="entry name" value="ENOYL-COA HYDRATASE-RELATED"/>
    <property type="match status" value="1"/>
</dbReference>
<comment type="function">
    <text evidence="1">Could possibly oxidize fatty acids using specific components.</text>
</comment>
<dbReference type="InterPro" id="IPR029045">
    <property type="entry name" value="ClpP/crotonase-like_dom_sf"/>
</dbReference>
<evidence type="ECO:0000256" key="7">
    <source>
        <dbReference type="ARBA" id="ARBA00023717"/>
    </source>
</evidence>
<dbReference type="GO" id="GO:0016853">
    <property type="term" value="F:isomerase activity"/>
    <property type="evidence" value="ECO:0007669"/>
    <property type="project" value="UniProtKB-KW"/>
</dbReference>
<dbReference type="PROSITE" id="PS00166">
    <property type="entry name" value="ENOYL_COA_HYDRATASE"/>
    <property type="match status" value="1"/>
</dbReference>
<feature type="compositionally biased region" description="Basic residues" evidence="9">
    <location>
        <begin position="221"/>
        <end position="232"/>
    </location>
</feature>
<evidence type="ECO:0000313" key="11">
    <source>
        <dbReference type="Proteomes" id="UP000594586"/>
    </source>
</evidence>
<evidence type="ECO:0000256" key="1">
    <source>
        <dbReference type="ARBA" id="ARBA00002994"/>
    </source>
</evidence>
<feature type="region of interest" description="Disordered" evidence="9">
    <location>
        <begin position="202"/>
        <end position="232"/>
    </location>
</feature>
<evidence type="ECO:0000256" key="6">
    <source>
        <dbReference type="ARBA" id="ARBA00023709"/>
    </source>
</evidence>
<comment type="catalytic activity">
    <reaction evidence="7">
        <text>a 4-saturated-(3S)-3-hydroxyacyl-CoA = a (3E)-enoyl-CoA + H2O</text>
        <dbReference type="Rhea" id="RHEA:20724"/>
        <dbReference type="ChEBI" id="CHEBI:15377"/>
        <dbReference type="ChEBI" id="CHEBI:58521"/>
        <dbReference type="ChEBI" id="CHEBI:137480"/>
        <dbReference type="EC" id="4.2.1.17"/>
    </reaction>
</comment>
<dbReference type="CDD" id="cd06558">
    <property type="entry name" value="crotonase-like"/>
    <property type="match status" value="1"/>
</dbReference>
<evidence type="ECO:0000313" key="10">
    <source>
        <dbReference type="EMBL" id="QPK84357.1"/>
    </source>
</evidence>
<dbReference type="Proteomes" id="UP000594586">
    <property type="component" value="Chromosome"/>
</dbReference>
<keyword evidence="3" id="KW-0276">Fatty acid metabolism</keyword>
<dbReference type="GO" id="GO:0004300">
    <property type="term" value="F:enoyl-CoA hydratase activity"/>
    <property type="evidence" value="ECO:0007669"/>
    <property type="project" value="UniProtKB-EC"/>
</dbReference>
<evidence type="ECO:0000256" key="2">
    <source>
        <dbReference type="ARBA" id="ARBA00005254"/>
    </source>
</evidence>
<keyword evidence="10" id="KW-0413">Isomerase</keyword>
<evidence type="ECO:0000256" key="8">
    <source>
        <dbReference type="RuleBase" id="RU003707"/>
    </source>
</evidence>
<dbReference type="Gene3D" id="3.90.226.10">
    <property type="entry name" value="2-enoyl-CoA Hydratase, Chain A, domain 1"/>
    <property type="match status" value="1"/>
</dbReference>
<gene>
    <name evidence="10" type="ORF">G7Y29_09300</name>
</gene>
<keyword evidence="5" id="KW-0456">Lyase</keyword>
<comment type="similarity">
    <text evidence="2 8">Belongs to the enoyl-CoA hydratase/isomerase family.</text>
</comment>
<sequence length="232" mass="24285">MVGEVAVLTLNRDEKRNALSLALIDALRNAVEEPGDARALMITGAGSAFSAGADLAEDKVGGDFFGAFFSLVRALRTSPLPVIAYVNGPAIGAGMMLTMACDIRVATPESYFSVPVGDMAIGVDEWVVGTLSSLVGGSRARVMLIAGTALDASEAASCGYCLPGDREAALHLAQTAAAKAPLTVRNIKAEFAPDLVSERQREAARRAPFASSDSAEALRARRERRAPRFTGE</sequence>
<dbReference type="GO" id="GO:0006635">
    <property type="term" value="P:fatty acid beta-oxidation"/>
    <property type="evidence" value="ECO:0007669"/>
    <property type="project" value="TreeGrafter"/>
</dbReference>
<accession>A0A7T0PGS8</accession>
<dbReference type="AlphaFoldDB" id="A0A7T0PGS8"/>
<evidence type="ECO:0000256" key="9">
    <source>
        <dbReference type="SAM" id="MobiDB-lite"/>
    </source>
</evidence>